<organism evidence="9 10">
    <name type="scientific">Anaeromyxobacter oryzae</name>
    <dbReference type="NCBI Taxonomy" id="2918170"/>
    <lineage>
        <taxon>Bacteria</taxon>
        <taxon>Pseudomonadati</taxon>
        <taxon>Myxococcota</taxon>
        <taxon>Myxococcia</taxon>
        <taxon>Myxococcales</taxon>
        <taxon>Cystobacterineae</taxon>
        <taxon>Anaeromyxobacteraceae</taxon>
        <taxon>Anaeromyxobacter</taxon>
    </lineage>
</organism>
<gene>
    <name evidence="9" type="ORF">AMOR_27850</name>
</gene>
<dbReference type="InterPro" id="IPR013249">
    <property type="entry name" value="RNA_pol_sigma70_r4_t2"/>
</dbReference>
<evidence type="ECO:0000256" key="4">
    <source>
        <dbReference type="ARBA" id="ARBA00023125"/>
    </source>
</evidence>
<evidence type="ECO:0000313" key="10">
    <source>
        <dbReference type="Proteomes" id="UP001162891"/>
    </source>
</evidence>
<feature type="region of interest" description="Disordered" evidence="6">
    <location>
        <begin position="93"/>
        <end position="113"/>
    </location>
</feature>
<dbReference type="Gene3D" id="1.10.10.10">
    <property type="entry name" value="Winged helix-like DNA-binding domain superfamily/Winged helix DNA-binding domain"/>
    <property type="match status" value="1"/>
</dbReference>
<comment type="similarity">
    <text evidence="1">Belongs to the sigma-70 factor family. ECF subfamily.</text>
</comment>
<keyword evidence="3" id="KW-0731">Sigma factor</keyword>
<proteinExistence type="inferred from homology"/>
<keyword evidence="5" id="KW-0804">Transcription</keyword>
<dbReference type="EMBL" id="AP025591">
    <property type="protein sequence ID" value="BDG03789.1"/>
    <property type="molecule type" value="Genomic_DNA"/>
</dbReference>
<dbReference type="NCBIfam" id="NF009166">
    <property type="entry name" value="PRK12513.1"/>
    <property type="match status" value="1"/>
</dbReference>
<sequence>MDESDEKLMLRFQAGDARAFEALVRRHRTPIFSFLLRLTGDRGRAEDLCQEVFLKVVRAAGGWEERARVSTWLYAIARNLAVDESRRMAFRRADPLDAPGGRGAETPAEDPAPDRAADAALLRPKLEAALAALPPEQREVFLLREYAGLRFGEIAEVTGTPENTVKSRMRYALEALREKLAALGVTPEAAQPAAPWSAAR</sequence>
<dbReference type="Proteomes" id="UP001162891">
    <property type="component" value="Chromosome"/>
</dbReference>
<evidence type="ECO:0000259" key="7">
    <source>
        <dbReference type="Pfam" id="PF04542"/>
    </source>
</evidence>
<evidence type="ECO:0000256" key="5">
    <source>
        <dbReference type="ARBA" id="ARBA00023163"/>
    </source>
</evidence>
<dbReference type="InterPro" id="IPR014284">
    <property type="entry name" value="RNA_pol_sigma-70_dom"/>
</dbReference>
<dbReference type="NCBIfam" id="TIGR02937">
    <property type="entry name" value="sigma70-ECF"/>
    <property type="match status" value="1"/>
</dbReference>
<keyword evidence="2" id="KW-0805">Transcription regulation</keyword>
<dbReference type="SUPFAM" id="SSF88946">
    <property type="entry name" value="Sigma2 domain of RNA polymerase sigma factors"/>
    <property type="match status" value="1"/>
</dbReference>
<dbReference type="InterPro" id="IPR039425">
    <property type="entry name" value="RNA_pol_sigma-70-like"/>
</dbReference>
<dbReference type="PANTHER" id="PTHR43133">
    <property type="entry name" value="RNA POLYMERASE ECF-TYPE SIGMA FACTO"/>
    <property type="match status" value="1"/>
</dbReference>
<evidence type="ECO:0000256" key="1">
    <source>
        <dbReference type="ARBA" id="ARBA00010641"/>
    </source>
</evidence>
<dbReference type="Pfam" id="PF08281">
    <property type="entry name" value="Sigma70_r4_2"/>
    <property type="match status" value="1"/>
</dbReference>
<evidence type="ECO:0000259" key="8">
    <source>
        <dbReference type="Pfam" id="PF08281"/>
    </source>
</evidence>
<evidence type="ECO:0000313" key="9">
    <source>
        <dbReference type="EMBL" id="BDG03789.1"/>
    </source>
</evidence>
<dbReference type="CDD" id="cd06171">
    <property type="entry name" value="Sigma70_r4"/>
    <property type="match status" value="1"/>
</dbReference>
<evidence type="ECO:0000256" key="2">
    <source>
        <dbReference type="ARBA" id="ARBA00023015"/>
    </source>
</evidence>
<reference evidence="10" key="1">
    <citation type="journal article" date="2022" name="Int. J. Syst. Evol. Microbiol.">
        <title>Anaeromyxobacter oryzae sp. nov., Anaeromyxobacter diazotrophicus sp. nov. and Anaeromyxobacter paludicola sp. nov., isolated from paddy soils.</title>
        <authorList>
            <person name="Itoh H."/>
            <person name="Xu Z."/>
            <person name="Mise K."/>
            <person name="Masuda Y."/>
            <person name="Ushijima N."/>
            <person name="Hayakawa C."/>
            <person name="Shiratori Y."/>
            <person name="Senoo K."/>
        </authorList>
    </citation>
    <scope>NUCLEOTIDE SEQUENCE [LARGE SCALE GENOMIC DNA]</scope>
    <source>
        <strain evidence="10">Red232</strain>
    </source>
</reference>
<evidence type="ECO:0000256" key="3">
    <source>
        <dbReference type="ARBA" id="ARBA00023082"/>
    </source>
</evidence>
<name>A0ABN6MS43_9BACT</name>
<feature type="domain" description="RNA polymerase sigma-70 region 2" evidence="7">
    <location>
        <begin position="23"/>
        <end position="87"/>
    </location>
</feature>
<dbReference type="Pfam" id="PF04542">
    <property type="entry name" value="Sigma70_r2"/>
    <property type="match status" value="1"/>
</dbReference>
<dbReference type="InterPro" id="IPR013325">
    <property type="entry name" value="RNA_pol_sigma_r2"/>
</dbReference>
<keyword evidence="10" id="KW-1185">Reference proteome</keyword>
<dbReference type="InterPro" id="IPR036388">
    <property type="entry name" value="WH-like_DNA-bd_sf"/>
</dbReference>
<dbReference type="InterPro" id="IPR013324">
    <property type="entry name" value="RNA_pol_sigma_r3/r4-like"/>
</dbReference>
<protein>
    <submittedName>
        <fullName evidence="9">RNA polymerase sigma24 factor</fullName>
    </submittedName>
</protein>
<dbReference type="Gene3D" id="1.10.1740.10">
    <property type="match status" value="1"/>
</dbReference>
<keyword evidence="4" id="KW-0238">DNA-binding</keyword>
<accession>A0ABN6MS43</accession>
<dbReference type="InterPro" id="IPR007627">
    <property type="entry name" value="RNA_pol_sigma70_r2"/>
</dbReference>
<feature type="domain" description="RNA polymerase sigma factor 70 region 4 type 2" evidence="8">
    <location>
        <begin position="125"/>
        <end position="176"/>
    </location>
</feature>
<dbReference type="SUPFAM" id="SSF88659">
    <property type="entry name" value="Sigma3 and sigma4 domains of RNA polymerase sigma factors"/>
    <property type="match status" value="1"/>
</dbReference>
<evidence type="ECO:0000256" key="6">
    <source>
        <dbReference type="SAM" id="MobiDB-lite"/>
    </source>
</evidence>
<dbReference type="PANTHER" id="PTHR43133:SF8">
    <property type="entry name" value="RNA POLYMERASE SIGMA FACTOR HI_1459-RELATED"/>
    <property type="match status" value="1"/>
</dbReference>